<feature type="chain" id="PRO_5038362422" evidence="1">
    <location>
        <begin position="26"/>
        <end position="658"/>
    </location>
</feature>
<dbReference type="Proteomes" id="UP000313066">
    <property type="component" value="Unassembled WGS sequence"/>
</dbReference>
<dbReference type="Gene3D" id="2.160.20.10">
    <property type="entry name" value="Single-stranded right-handed beta-helix, Pectin lyase-like"/>
    <property type="match status" value="1"/>
</dbReference>
<feature type="domain" description="CBM6/CBM35/CBM36-like 1" evidence="2">
    <location>
        <begin position="49"/>
        <end position="226"/>
    </location>
</feature>
<proteinExistence type="predicted"/>
<evidence type="ECO:0000259" key="3">
    <source>
        <dbReference type="Pfam" id="PF22816"/>
    </source>
</evidence>
<dbReference type="InterPro" id="IPR012334">
    <property type="entry name" value="Pectin_lyas_fold"/>
</dbReference>
<feature type="signal peptide" evidence="1">
    <location>
        <begin position="1"/>
        <end position="25"/>
    </location>
</feature>
<dbReference type="InterPro" id="IPR033801">
    <property type="entry name" value="CBM6-CBM35-CBM36-like_1"/>
</dbReference>
<name>A0A5N6BT84_9ACTN</name>
<dbReference type="EMBL" id="VDMA02000009">
    <property type="protein sequence ID" value="KAB8183696.1"/>
    <property type="molecule type" value="Genomic_DNA"/>
</dbReference>
<keyword evidence="5" id="KW-1185">Reference proteome</keyword>
<organism evidence="4 5">
    <name type="scientific">Microbispora catharanthi</name>
    <dbReference type="NCBI Taxonomy" id="1712871"/>
    <lineage>
        <taxon>Bacteria</taxon>
        <taxon>Bacillati</taxon>
        <taxon>Actinomycetota</taxon>
        <taxon>Actinomycetes</taxon>
        <taxon>Streptosporangiales</taxon>
        <taxon>Streptosporangiaceae</taxon>
        <taxon>Microbispora</taxon>
    </lineage>
</organism>
<keyword evidence="1" id="KW-0732">Signal</keyword>
<reference evidence="4 5" key="1">
    <citation type="submission" date="2019-10" db="EMBL/GenBank/DDBJ databases">
        <title>Nonomuraea sp. nov., isolated from Phyllanthus amarus.</title>
        <authorList>
            <person name="Klykleung N."/>
            <person name="Tanasupawat S."/>
        </authorList>
    </citation>
    <scope>NUCLEOTIDE SEQUENCE [LARGE SCALE GENOMIC DNA]</scope>
    <source>
        <strain evidence="4 5">CR1-09</strain>
    </source>
</reference>
<protein>
    <submittedName>
        <fullName evidence="4">Mycodextranase</fullName>
    </submittedName>
</protein>
<dbReference type="AlphaFoldDB" id="A0A5N6BT84"/>
<evidence type="ECO:0000256" key="1">
    <source>
        <dbReference type="SAM" id="SignalP"/>
    </source>
</evidence>
<comment type="caution">
    <text evidence="4">The sequence shown here is derived from an EMBL/GenBank/DDBJ whole genome shotgun (WGS) entry which is preliminary data.</text>
</comment>
<evidence type="ECO:0000313" key="5">
    <source>
        <dbReference type="Proteomes" id="UP000313066"/>
    </source>
</evidence>
<dbReference type="SUPFAM" id="SSF51126">
    <property type="entry name" value="Pectin lyase-like"/>
    <property type="match status" value="1"/>
</dbReference>
<dbReference type="Pfam" id="PF22815">
    <property type="entry name" value="CatAgl_D1"/>
    <property type="match status" value="1"/>
</dbReference>
<dbReference type="Pfam" id="PF22816">
    <property type="entry name" value="CatAgl_D2"/>
    <property type="match status" value="1"/>
</dbReference>
<evidence type="ECO:0000313" key="4">
    <source>
        <dbReference type="EMBL" id="KAB8183696.1"/>
    </source>
</evidence>
<feature type="domain" description="Alpha-1,3-glucanase catalytic" evidence="3">
    <location>
        <begin position="256"/>
        <end position="601"/>
    </location>
</feature>
<dbReference type="RefSeq" id="WP_139575803.1">
    <property type="nucleotide sequence ID" value="NZ_VDMA02000009.1"/>
</dbReference>
<evidence type="ECO:0000259" key="2">
    <source>
        <dbReference type="Pfam" id="PF22815"/>
    </source>
</evidence>
<dbReference type="InterPro" id="IPR055149">
    <property type="entry name" value="Agl_cat_D2"/>
</dbReference>
<dbReference type="SMART" id="SM00710">
    <property type="entry name" value="PbH1"/>
    <property type="match status" value="6"/>
</dbReference>
<dbReference type="InterPro" id="IPR011050">
    <property type="entry name" value="Pectin_lyase_fold/virulence"/>
</dbReference>
<gene>
    <name evidence="4" type="ORF">FH610_018695</name>
</gene>
<dbReference type="InterPro" id="IPR006626">
    <property type="entry name" value="PbH1"/>
</dbReference>
<sequence length="658" mass="69653">MRVLLAAALAATGLAVLQTPASASAKPPVVTRAALDPALVAGRGADVDFAEQEAENATTNGTVIGPGRDAYTLPAEASGRKAVKLTPGQYVEFTLPKAANAITVRYSIPDAPGGGGITAPLDVAVNGHKRATMTLTSQYAWLYNQYPFSNDPNAGLLHPDWWITECSCVPNATTPAPEVAKPFRPNHFYDEQRLLLGRTYRAGDTVRLTVPAGGGAAWTVVDLLDSHLVGPPRVEVVAANVLGFGADPTGRRDSAGAIDKAVAFARRAHLKVYIPPGTYQVNRHIVVDDVTITGAGSWYTTVKGRQVDLDTPAPDGSVHTGAGFYGKDASAGGSRNVHLSGFAIEGDVRERIDTDQVNGVGGAMSDSTIDGLYIRHTKVGMWFDGPMRNIKITNNVIVDQIADGLNFHTGVTGSVVSNNFFRNTGDDALAMWSEKTADAGNTFDHNTIQTPVLANGIAIYGGTDNTVSNNLIADPIREGSAIQVGSRFGAQSFAGKLRIDGNTTVRAGTFELNWKIGLGAIWFYALEKDIDADIEVSGDHYLDSTYNAIMLVSEWSVKDLYAIPKVRFTDIRVDGTGTSVVSARVKGSASFENVDARNVGAVGVNNCGSFNFPPTGSEFSLADLGGNDGGWLAPWMLPNTITCDDRPPVVPPPAPSPW</sequence>
<accession>A0A5N6BT84</accession>
<dbReference type="CDD" id="cd14490">
    <property type="entry name" value="CBM6-CBM35-CBM36_like_1"/>
    <property type="match status" value="1"/>
</dbReference>
<dbReference type="Gene3D" id="2.60.120.260">
    <property type="entry name" value="Galactose-binding domain-like"/>
    <property type="match status" value="1"/>
</dbReference>